<dbReference type="Proteomes" id="UP000821866">
    <property type="component" value="Chromosome 6"/>
</dbReference>
<comment type="caution">
    <text evidence="1">The sequence shown here is derived from an EMBL/GenBank/DDBJ whole genome shotgun (WGS) entry which is preliminary data.</text>
</comment>
<proteinExistence type="predicted"/>
<dbReference type="AlphaFoldDB" id="A0A9J6DMV1"/>
<reference evidence="1" key="1">
    <citation type="journal article" date="2020" name="Cell">
        <title>Large-Scale Comparative Analyses of Tick Genomes Elucidate Their Genetic Diversity and Vector Capacities.</title>
        <authorList>
            <consortium name="Tick Genome and Microbiome Consortium (TIGMIC)"/>
            <person name="Jia N."/>
            <person name="Wang J."/>
            <person name="Shi W."/>
            <person name="Du L."/>
            <person name="Sun Y."/>
            <person name="Zhan W."/>
            <person name="Jiang J.F."/>
            <person name="Wang Q."/>
            <person name="Zhang B."/>
            <person name="Ji P."/>
            <person name="Bell-Sakyi L."/>
            <person name="Cui X.M."/>
            <person name="Yuan T.T."/>
            <person name="Jiang B.G."/>
            <person name="Yang W.F."/>
            <person name="Lam T.T."/>
            <person name="Chang Q.C."/>
            <person name="Ding S.J."/>
            <person name="Wang X.J."/>
            <person name="Zhu J.G."/>
            <person name="Ruan X.D."/>
            <person name="Zhao L."/>
            <person name="Wei J.T."/>
            <person name="Ye R.Z."/>
            <person name="Que T.C."/>
            <person name="Du C.H."/>
            <person name="Zhou Y.H."/>
            <person name="Cheng J.X."/>
            <person name="Dai P.F."/>
            <person name="Guo W.B."/>
            <person name="Han X.H."/>
            <person name="Huang E.J."/>
            <person name="Li L.F."/>
            <person name="Wei W."/>
            <person name="Gao Y.C."/>
            <person name="Liu J.Z."/>
            <person name="Shao H.Z."/>
            <person name="Wang X."/>
            <person name="Wang C.C."/>
            <person name="Yang T.C."/>
            <person name="Huo Q.B."/>
            <person name="Li W."/>
            <person name="Chen H.Y."/>
            <person name="Chen S.E."/>
            <person name="Zhou L.G."/>
            <person name="Ni X.B."/>
            <person name="Tian J.H."/>
            <person name="Sheng Y."/>
            <person name="Liu T."/>
            <person name="Pan Y.S."/>
            <person name="Xia L.Y."/>
            <person name="Li J."/>
            <person name="Zhao F."/>
            <person name="Cao W.C."/>
        </authorList>
    </citation>
    <scope>NUCLEOTIDE SEQUENCE</scope>
    <source>
        <strain evidence="1">Rmic-2018</strain>
    </source>
</reference>
<keyword evidence="2" id="KW-1185">Reference proteome</keyword>
<dbReference type="EMBL" id="JABSTU010000008">
    <property type="protein sequence ID" value="KAH8023240.1"/>
    <property type="molecule type" value="Genomic_DNA"/>
</dbReference>
<sequence>MATTPADCAARSTRFLVRNAARSAEYCRKWRASLLGALGIRARLSSAAATFREAHVGHGVRLSAVAGRGAVQSWSFTLPRYNECVKGKGGGAAVSAAISCTETRERRRALISCHVISSRPLRPPFRSSTVPLYDRARGGTSAVAANVAGARPSIADEVTADGLRRRLPLIVRRGVGIRVEPSAIS</sequence>
<accession>A0A9J6DMV1</accession>
<evidence type="ECO:0000313" key="2">
    <source>
        <dbReference type="Proteomes" id="UP000821866"/>
    </source>
</evidence>
<evidence type="ECO:0000313" key="1">
    <source>
        <dbReference type="EMBL" id="KAH8023240.1"/>
    </source>
</evidence>
<protein>
    <submittedName>
        <fullName evidence="1">Uncharacterized protein</fullName>
    </submittedName>
</protein>
<gene>
    <name evidence="1" type="ORF">HPB51_011683</name>
</gene>
<name>A0A9J6DMV1_RHIMP</name>
<reference evidence="1" key="2">
    <citation type="submission" date="2021-09" db="EMBL/GenBank/DDBJ databases">
        <authorList>
            <person name="Jia N."/>
            <person name="Wang J."/>
            <person name="Shi W."/>
            <person name="Du L."/>
            <person name="Sun Y."/>
            <person name="Zhan W."/>
            <person name="Jiang J."/>
            <person name="Wang Q."/>
            <person name="Zhang B."/>
            <person name="Ji P."/>
            <person name="Sakyi L.B."/>
            <person name="Cui X."/>
            <person name="Yuan T."/>
            <person name="Jiang B."/>
            <person name="Yang W."/>
            <person name="Lam T.T.-Y."/>
            <person name="Chang Q."/>
            <person name="Ding S."/>
            <person name="Wang X."/>
            <person name="Zhu J."/>
            <person name="Ruan X."/>
            <person name="Zhao L."/>
            <person name="Wei J."/>
            <person name="Que T."/>
            <person name="Du C."/>
            <person name="Cheng J."/>
            <person name="Dai P."/>
            <person name="Han X."/>
            <person name="Huang E."/>
            <person name="Gao Y."/>
            <person name="Liu J."/>
            <person name="Shao H."/>
            <person name="Ye R."/>
            <person name="Li L."/>
            <person name="Wei W."/>
            <person name="Wang X."/>
            <person name="Wang C."/>
            <person name="Huo Q."/>
            <person name="Li W."/>
            <person name="Guo W."/>
            <person name="Chen H."/>
            <person name="Chen S."/>
            <person name="Zhou L."/>
            <person name="Zhou L."/>
            <person name="Ni X."/>
            <person name="Tian J."/>
            <person name="Zhou Y."/>
            <person name="Sheng Y."/>
            <person name="Liu T."/>
            <person name="Pan Y."/>
            <person name="Xia L."/>
            <person name="Li J."/>
            <person name="Zhao F."/>
            <person name="Cao W."/>
        </authorList>
    </citation>
    <scope>NUCLEOTIDE SEQUENCE</scope>
    <source>
        <strain evidence="1">Rmic-2018</strain>
        <tissue evidence="1">Larvae</tissue>
    </source>
</reference>
<organism evidence="1 2">
    <name type="scientific">Rhipicephalus microplus</name>
    <name type="common">Cattle tick</name>
    <name type="synonym">Boophilus microplus</name>
    <dbReference type="NCBI Taxonomy" id="6941"/>
    <lineage>
        <taxon>Eukaryota</taxon>
        <taxon>Metazoa</taxon>
        <taxon>Ecdysozoa</taxon>
        <taxon>Arthropoda</taxon>
        <taxon>Chelicerata</taxon>
        <taxon>Arachnida</taxon>
        <taxon>Acari</taxon>
        <taxon>Parasitiformes</taxon>
        <taxon>Ixodida</taxon>
        <taxon>Ixodoidea</taxon>
        <taxon>Ixodidae</taxon>
        <taxon>Rhipicephalinae</taxon>
        <taxon>Rhipicephalus</taxon>
        <taxon>Boophilus</taxon>
    </lineage>
</organism>